<evidence type="ECO:0000313" key="1">
    <source>
        <dbReference type="EMBL" id="CAE8684589.1"/>
    </source>
</evidence>
<dbReference type="AlphaFoldDB" id="A0A813JLM4"/>
<sequence length="414" mass="43928">MYSEAGELLVGDAVVEGAAEYSCNRGAAEPHWDGSFLDERRFRLRQIRCEARGDTVGGRDWLPTVVTPDIIEKAVSCVRLGACCGGLPYAVLRVSLPSARSLLADMAALAFDFGQVAADWPVQDHYHTLKPGRAATNFGSYRELGLNKSLCRLCEEVWVVLCGGMPWHAAGTSQDALKPVAAVVAVDMEVANIRAALGLPCGTFYADKKEAFDSTWREDMLVELYESAGVCGRLFLLADALISSAKISVVRGGCRSSYVLPKVGVVEGRKLSPVQYCVSGAHMEDALPCSVLAVGVNPPTLAVAAYHCTKDGSSGAVFDPGGAASWAELGAGGDLPWTTIMAQLPSDTMRLAVLDAASSVRVGLRMFVDDSRHTVASHGHAENVAARMDEVAAKRRCAYKFGAGKTEIAATGLP</sequence>
<evidence type="ECO:0000313" key="2">
    <source>
        <dbReference type="Proteomes" id="UP000626109"/>
    </source>
</evidence>
<protein>
    <submittedName>
        <fullName evidence="1">Uncharacterized protein</fullName>
    </submittedName>
</protein>
<comment type="caution">
    <text evidence="1">The sequence shown here is derived from an EMBL/GenBank/DDBJ whole genome shotgun (WGS) entry which is preliminary data.</text>
</comment>
<organism evidence="1 2">
    <name type="scientific">Polarella glacialis</name>
    <name type="common">Dinoflagellate</name>
    <dbReference type="NCBI Taxonomy" id="89957"/>
    <lineage>
        <taxon>Eukaryota</taxon>
        <taxon>Sar</taxon>
        <taxon>Alveolata</taxon>
        <taxon>Dinophyceae</taxon>
        <taxon>Suessiales</taxon>
        <taxon>Suessiaceae</taxon>
        <taxon>Polarella</taxon>
    </lineage>
</organism>
<gene>
    <name evidence="1" type="ORF">PGLA2088_LOCUS24009</name>
</gene>
<dbReference type="EMBL" id="CAJNNW010026335">
    <property type="protein sequence ID" value="CAE8684589.1"/>
    <property type="molecule type" value="Genomic_DNA"/>
</dbReference>
<dbReference type="Proteomes" id="UP000626109">
    <property type="component" value="Unassembled WGS sequence"/>
</dbReference>
<reference evidence="1" key="1">
    <citation type="submission" date="2021-02" db="EMBL/GenBank/DDBJ databases">
        <authorList>
            <person name="Dougan E. K."/>
            <person name="Rhodes N."/>
            <person name="Thang M."/>
            <person name="Chan C."/>
        </authorList>
    </citation>
    <scope>NUCLEOTIDE SEQUENCE</scope>
</reference>
<name>A0A813JLM4_POLGL</name>
<proteinExistence type="predicted"/>
<accession>A0A813JLM4</accession>